<dbReference type="EMBL" id="JBBPFD010000011">
    <property type="protein sequence ID" value="KAK7907118.1"/>
    <property type="molecule type" value="Genomic_DNA"/>
</dbReference>
<proteinExistence type="predicted"/>
<keyword evidence="2" id="KW-1185">Reference proteome</keyword>
<accession>A0AAW0P341</accession>
<evidence type="ECO:0000313" key="1">
    <source>
        <dbReference type="EMBL" id="KAK7907118.1"/>
    </source>
</evidence>
<dbReference type="AlphaFoldDB" id="A0AAW0P341"/>
<organism evidence="1 2">
    <name type="scientific">Mugilogobius chulae</name>
    <name type="common">yellowstripe goby</name>
    <dbReference type="NCBI Taxonomy" id="88201"/>
    <lineage>
        <taxon>Eukaryota</taxon>
        <taxon>Metazoa</taxon>
        <taxon>Chordata</taxon>
        <taxon>Craniata</taxon>
        <taxon>Vertebrata</taxon>
        <taxon>Euteleostomi</taxon>
        <taxon>Actinopterygii</taxon>
        <taxon>Neopterygii</taxon>
        <taxon>Teleostei</taxon>
        <taxon>Neoteleostei</taxon>
        <taxon>Acanthomorphata</taxon>
        <taxon>Gobiaria</taxon>
        <taxon>Gobiiformes</taxon>
        <taxon>Gobioidei</taxon>
        <taxon>Gobiidae</taxon>
        <taxon>Gobionellinae</taxon>
        <taxon>Mugilogobius</taxon>
    </lineage>
</organism>
<dbReference type="Proteomes" id="UP001460270">
    <property type="component" value="Unassembled WGS sequence"/>
</dbReference>
<protein>
    <submittedName>
        <fullName evidence="1">Uncharacterized protein</fullName>
    </submittedName>
</protein>
<sequence length="104" mass="12037">MDGCHIRIRPPATARESAGALQPAPFKSALCNRARFWDDEARWRATLSKALEVSRRSRQSLSDAVRFFTMSAWPQMTSSRWKMVKKKQMKTCHPLYYMSVLARS</sequence>
<comment type="caution">
    <text evidence="1">The sequence shown here is derived from an EMBL/GenBank/DDBJ whole genome shotgun (WGS) entry which is preliminary data.</text>
</comment>
<evidence type="ECO:0000313" key="2">
    <source>
        <dbReference type="Proteomes" id="UP001460270"/>
    </source>
</evidence>
<name>A0AAW0P341_9GOBI</name>
<gene>
    <name evidence="1" type="ORF">WMY93_015730</name>
</gene>
<reference evidence="2" key="1">
    <citation type="submission" date="2024-04" db="EMBL/GenBank/DDBJ databases">
        <title>Salinicola lusitanus LLJ914,a marine bacterium isolated from the Okinawa Trough.</title>
        <authorList>
            <person name="Li J."/>
        </authorList>
    </citation>
    <scope>NUCLEOTIDE SEQUENCE [LARGE SCALE GENOMIC DNA]</scope>
</reference>